<dbReference type="AlphaFoldDB" id="A0A9N9GXW5"/>
<evidence type="ECO:0000313" key="1">
    <source>
        <dbReference type="EMBL" id="CAG8633141.1"/>
    </source>
</evidence>
<sequence>ATSWDNLEITSFNLNSIKTSPDIIVEYERLIEKYNNIIGRFNTFVI</sequence>
<proteinExistence type="predicted"/>
<protein>
    <submittedName>
        <fullName evidence="1">244_t:CDS:1</fullName>
    </submittedName>
</protein>
<feature type="non-terminal residue" evidence="1">
    <location>
        <position position="1"/>
    </location>
</feature>
<name>A0A9N9GXW5_9GLOM</name>
<dbReference type="Proteomes" id="UP000789706">
    <property type="component" value="Unassembled WGS sequence"/>
</dbReference>
<evidence type="ECO:0000313" key="2">
    <source>
        <dbReference type="Proteomes" id="UP000789706"/>
    </source>
</evidence>
<organism evidence="1 2">
    <name type="scientific">Diversispora eburnea</name>
    <dbReference type="NCBI Taxonomy" id="1213867"/>
    <lineage>
        <taxon>Eukaryota</taxon>
        <taxon>Fungi</taxon>
        <taxon>Fungi incertae sedis</taxon>
        <taxon>Mucoromycota</taxon>
        <taxon>Glomeromycotina</taxon>
        <taxon>Glomeromycetes</taxon>
        <taxon>Diversisporales</taxon>
        <taxon>Diversisporaceae</taxon>
        <taxon>Diversispora</taxon>
    </lineage>
</organism>
<dbReference type="EMBL" id="CAJVPK010004021">
    <property type="protein sequence ID" value="CAG8633141.1"/>
    <property type="molecule type" value="Genomic_DNA"/>
</dbReference>
<comment type="caution">
    <text evidence="1">The sequence shown here is derived from an EMBL/GenBank/DDBJ whole genome shotgun (WGS) entry which is preliminary data.</text>
</comment>
<reference evidence="1" key="1">
    <citation type="submission" date="2021-06" db="EMBL/GenBank/DDBJ databases">
        <authorList>
            <person name="Kallberg Y."/>
            <person name="Tangrot J."/>
            <person name="Rosling A."/>
        </authorList>
    </citation>
    <scope>NUCLEOTIDE SEQUENCE</scope>
    <source>
        <strain evidence="1">AZ414A</strain>
    </source>
</reference>
<accession>A0A9N9GXW5</accession>
<gene>
    <name evidence="1" type="ORF">DEBURN_LOCUS10858</name>
</gene>
<keyword evidence="2" id="KW-1185">Reference proteome</keyword>